<organism evidence="2 3">
    <name type="scientific">Vallitalea longa</name>
    <dbReference type="NCBI Taxonomy" id="2936439"/>
    <lineage>
        <taxon>Bacteria</taxon>
        <taxon>Bacillati</taxon>
        <taxon>Bacillota</taxon>
        <taxon>Clostridia</taxon>
        <taxon>Lachnospirales</taxon>
        <taxon>Vallitaleaceae</taxon>
        <taxon>Vallitalea</taxon>
    </lineage>
</organism>
<keyword evidence="1" id="KW-0472">Membrane</keyword>
<name>A0A9W5YG46_9FIRM</name>
<dbReference type="Proteomes" id="UP001144256">
    <property type="component" value="Unassembled WGS sequence"/>
</dbReference>
<keyword evidence="3" id="KW-1185">Reference proteome</keyword>
<accession>A0A9W5YG46</accession>
<dbReference type="AlphaFoldDB" id="A0A9W5YG46"/>
<sequence length="79" mass="9020">MYNVSSPYFVTVIIQLISVILTIGLMVLSIFVMVLMIKALKRGIKALDIYIDKNKNINISCNDDSTYDNMLKNNKNDIF</sequence>
<protein>
    <submittedName>
        <fullName evidence="2">Uncharacterized protein</fullName>
    </submittedName>
</protein>
<evidence type="ECO:0000313" key="2">
    <source>
        <dbReference type="EMBL" id="GKX30568.1"/>
    </source>
</evidence>
<keyword evidence="1" id="KW-1133">Transmembrane helix</keyword>
<comment type="caution">
    <text evidence="2">The sequence shown here is derived from an EMBL/GenBank/DDBJ whole genome shotgun (WGS) entry which is preliminary data.</text>
</comment>
<gene>
    <name evidence="2" type="ORF">SH1V18_30480</name>
</gene>
<feature type="transmembrane region" description="Helical" evidence="1">
    <location>
        <begin position="12"/>
        <end position="37"/>
    </location>
</feature>
<evidence type="ECO:0000256" key="1">
    <source>
        <dbReference type="SAM" id="Phobius"/>
    </source>
</evidence>
<reference evidence="2" key="1">
    <citation type="submission" date="2022-06" db="EMBL/GenBank/DDBJ databases">
        <title>Vallitalea longa sp. nov., an anaerobic bacterium isolated from marine sediment.</title>
        <authorList>
            <person name="Hirano S."/>
            <person name="Terahara T."/>
            <person name="Mori K."/>
            <person name="Hamada M."/>
            <person name="Matsumoto R."/>
            <person name="Kobayashi T."/>
        </authorList>
    </citation>
    <scope>NUCLEOTIDE SEQUENCE</scope>
    <source>
        <strain evidence="2">SH18-1</strain>
    </source>
</reference>
<evidence type="ECO:0000313" key="3">
    <source>
        <dbReference type="Proteomes" id="UP001144256"/>
    </source>
</evidence>
<keyword evidence="1" id="KW-0812">Transmembrane</keyword>
<dbReference type="RefSeq" id="WP_281816860.1">
    <property type="nucleotide sequence ID" value="NZ_BRLB01000010.1"/>
</dbReference>
<dbReference type="EMBL" id="BRLB01000010">
    <property type="protein sequence ID" value="GKX30568.1"/>
    <property type="molecule type" value="Genomic_DNA"/>
</dbReference>
<proteinExistence type="predicted"/>